<dbReference type="AlphaFoldDB" id="A0A919SVU5"/>
<sequence>MLLSIDFKKELYRPRIDAELSGLIAHIFAKLDHERDASIAFEDGSQAPVLSPGDEAWCTFDERYRGEGEPPSGKALLRLAVNAATGYGSLTWMGTAPDGQSSDLYDHIWVSDNPQPLDWDPRVVGDPYVPTFHDPRNALPIFQIRSAVDEYCSTEDGERPAEIRWAHGEFDGQRPGWGTSAFSEESAVTARAESV</sequence>
<name>A0A919SVU5_9ACTN</name>
<evidence type="ECO:0000313" key="3">
    <source>
        <dbReference type="Proteomes" id="UP000680865"/>
    </source>
</evidence>
<dbReference type="InterPro" id="IPR025680">
    <property type="entry name" value="DddI"/>
</dbReference>
<accession>A0A919SVU5</accession>
<dbReference type="Pfam" id="PF14430">
    <property type="entry name" value="Imm1"/>
    <property type="match status" value="1"/>
</dbReference>
<evidence type="ECO:0000313" key="2">
    <source>
        <dbReference type="EMBL" id="GIM79800.1"/>
    </source>
</evidence>
<keyword evidence="3" id="KW-1185">Reference proteome</keyword>
<comment type="caution">
    <text evidence="2">The sequence shown here is derived from an EMBL/GenBank/DDBJ whole genome shotgun (WGS) entry which is preliminary data.</text>
</comment>
<dbReference type="EMBL" id="BOQP01000040">
    <property type="protein sequence ID" value="GIM79800.1"/>
    <property type="molecule type" value="Genomic_DNA"/>
</dbReference>
<dbReference type="RefSeq" id="WP_213001234.1">
    <property type="nucleotide sequence ID" value="NZ_BAAATW010000028.1"/>
</dbReference>
<organism evidence="2 3">
    <name type="scientific">Winogradskya consettensis</name>
    <dbReference type="NCBI Taxonomy" id="113560"/>
    <lineage>
        <taxon>Bacteria</taxon>
        <taxon>Bacillati</taxon>
        <taxon>Actinomycetota</taxon>
        <taxon>Actinomycetes</taxon>
        <taxon>Micromonosporales</taxon>
        <taxon>Micromonosporaceae</taxon>
        <taxon>Winogradskya</taxon>
    </lineage>
</organism>
<protein>
    <submittedName>
        <fullName evidence="2">Uncharacterized protein</fullName>
    </submittedName>
</protein>
<feature type="region of interest" description="Disordered" evidence="1">
    <location>
        <begin position="175"/>
        <end position="195"/>
    </location>
</feature>
<gene>
    <name evidence="2" type="ORF">Aco04nite_67360</name>
</gene>
<reference evidence="2" key="1">
    <citation type="submission" date="2021-03" db="EMBL/GenBank/DDBJ databases">
        <title>Whole genome shotgun sequence of Actinoplanes consettensis NBRC 14913.</title>
        <authorList>
            <person name="Komaki H."/>
            <person name="Tamura T."/>
        </authorList>
    </citation>
    <scope>NUCLEOTIDE SEQUENCE</scope>
    <source>
        <strain evidence="2">NBRC 14913</strain>
    </source>
</reference>
<proteinExistence type="predicted"/>
<dbReference type="Proteomes" id="UP000680865">
    <property type="component" value="Unassembled WGS sequence"/>
</dbReference>
<evidence type="ECO:0000256" key="1">
    <source>
        <dbReference type="SAM" id="MobiDB-lite"/>
    </source>
</evidence>